<proteinExistence type="predicted"/>
<keyword evidence="4 8" id="KW-0378">Hydrolase</keyword>
<dbReference type="Pfam" id="PF09286">
    <property type="entry name" value="Pro-kuma_activ"/>
    <property type="match status" value="1"/>
</dbReference>
<keyword evidence="13" id="KW-1185">Reference proteome</keyword>
<dbReference type="CDD" id="cd04056">
    <property type="entry name" value="Peptidases_S53"/>
    <property type="match status" value="1"/>
</dbReference>
<dbReference type="SMART" id="SM00944">
    <property type="entry name" value="Pro-kuma_activ"/>
    <property type="match status" value="1"/>
</dbReference>
<feature type="active site" description="Charge relay system" evidence="8">
    <location>
        <position position="351"/>
    </location>
</feature>
<feature type="binding site" evidence="8">
    <location>
        <position position="691"/>
    </location>
    <ligand>
        <name>Ca(2+)</name>
        <dbReference type="ChEBI" id="CHEBI:29108"/>
    </ligand>
</feature>
<evidence type="ECO:0000256" key="6">
    <source>
        <dbReference type="ARBA" id="ARBA00022837"/>
    </source>
</evidence>
<feature type="binding site" evidence="8">
    <location>
        <position position="671"/>
    </location>
    <ligand>
        <name>Ca(2+)</name>
        <dbReference type="ChEBI" id="CHEBI:29108"/>
    </ligand>
</feature>
<feature type="chain" id="PRO_5046381367" description="Peptidase S53 domain-containing protein" evidence="10">
    <location>
        <begin position="22"/>
        <end position="715"/>
    </location>
</feature>
<evidence type="ECO:0000256" key="2">
    <source>
        <dbReference type="ARBA" id="ARBA00022670"/>
    </source>
</evidence>
<evidence type="ECO:0000256" key="1">
    <source>
        <dbReference type="ARBA" id="ARBA00004239"/>
    </source>
</evidence>
<feature type="signal peptide" evidence="10">
    <location>
        <begin position="1"/>
        <end position="21"/>
    </location>
</feature>
<dbReference type="Gene3D" id="3.40.50.200">
    <property type="entry name" value="Peptidase S8/S53 domain"/>
    <property type="match status" value="1"/>
</dbReference>
<feature type="domain" description="Peptidase S53" evidence="11">
    <location>
        <begin position="271"/>
        <end position="711"/>
    </location>
</feature>
<keyword evidence="5 8" id="KW-0720">Serine protease</keyword>
<comment type="subcellular location">
    <subcellularLocation>
        <location evidence="1">Secreted</location>
        <location evidence="1">Extracellular space</location>
    </subcellularLocation>
</comment>
<gene>
    <name evidence="12" type="ORF">SEPCBS119000_000908</name>
</gene>
<organism evidence="12 13">
    <name type="scientific">Sporothrix epigloea</name>
    <dbReference type="NCBI Taxonomy" id="1892477"/>
    <lineage>
        <taxon>Eukaryota</taxon>
        <taxon>Fungi</taxon>
        <taxon>Dikarya</taxon>
        <taxon>Ascomycota</taxon>
        <taxon>Pezizomycotina</taxon>
        <taxon>Sordariomycetes</taxon>
        <taxon>Sordariomycetidae</taxon>
        <taxon>Ophiostomatales</taxon>
        <taxon>Ophiostomataceae</taxon>
        <taxon>Sporothrix</taxon>
    </lineage>
</organism>
<feature type="compositionally biased region" description="Basic and acidic residues" evidence="9">
    <location>
        <begin position="223"/>
        <end position="237"/>
    </location>
</feature>
<evidence type="ECO:0000256" key="8">
    <source>
        <dbReference type="PROSITE-ProRule" id="PRU01032"/>
    </source>
</evidence>
<dbReference type="SUPFAM" id="SSF54897">
    <property type="entry name" value="Protease propeptides/inhibitors"/>
    <property type="match status" value="1"/>
</dbReference>
<keyword evidence="3 8" id="KW-0479">Metal-binding</keyword>
<dbReference type="Proteomes" id="UP001642502">
    <property type="component" value="Unassembled WGS sequence"/>
</dbReference>
<feature type="active site" description="Charge relay system" evidence="8">
    <location>
        <position position="629"/>
    </location>
</feature>
<evidence type="ECO:0000256" key="10">
    <source>
        <dbReference type="SAM" id="SignalP"/>
    </source>
</evidence>
<evidence type="ECO:0000313" key="13">
    <source>
        <dbReference type="Proteomes" id="UP001642502"/>
    </source>
</evidence>
<reference evidence="12 13" key="1">
    <citation type="submission" date="2024-01" db="EMBL/GenBank/DDBJ databases">
        <authorList>
            <person name="Allen C."/>
            <person name="Tagirdzhanova G."/>
        </authorList>
    </citation>
    <scope>NUCLEOTIDE SEQUENCE [LARGE SCALE GENOMIC DNA]</scope>
    <source>
        <strain evidence="12 13">CBS 119000</strain>
    </source>
</reference>
<evidence type="ECO:0000256" key="5">
    <source>
        <dbReference type="ARBA" id="ARBA00022825"/>
    </source>
</evidence>
<sequence>MHLNALTCAAILGYFSLQAAAGPVPDDSGLAGYARQAQAANNVAEPASKKTKRVIPDTHALHERQPLSWASRWQRTKRAAPDAILPMRIGLKQRNIDEGHDRLMTLSDPKSPDYGKHMSAKEVIDFFAPHRNTVEVVVDWLTSAGIHIDRITQSANKQWIQFDATVSEAEELLMTEYHIYEHTVSGDNDLAAEDYHVPHQVREHIDYVTPGIRLRRDLGNDRRLQRRQQFENQDRRRSLQATSKMKESLGSISSEAFTKLKPKNLTNCDYWATPECMRYVYGIPLGSTAYPGNELGIFESLGDHYNKKDLDVFLKQFAPTVPQGTYPISRLIDGAYADVDEADGGSESSIDFMSTIPLIYPQQTVLFQTDDENYETYNTGNTSYWGFFNTLFDAIDGSYCSFEAFGEKGNCVDPGCLDPVYPDPLPGGYNGTLQCGVYKPTNVISISYGYSEAEFPESYVKRQCLEVMKLGLQGVTVVASSGDSGVASSPGNGGNDDGCGGDGQIFYPIVPAVCPYVLSVGSTVFELAEPLSPGKKPVYTERSTEWFGSGGGFSNYFPTPNWQIQAVRDYLDHTELNFTGYYNMGNESFSGAGDGVFHIGGRGFPDVSAIGDDFVIALQGKWQVWGGTSLAAPVWGAVLTLINEHRLANGFRTLGFVTPALYAYPEILNDVTVGSNPGCGTPGFSAAKGWDPVSGLGTPNFPKMLDLFMHFTKSG</sequence>
<keyword evidence="2 8" id="KW-0645">Protease</keyword>
<keyword evidence="10" id="KW-0732">Signal</keyword>
<feature type="active site" description="Charge relay system" evidence="8">
    <location>
        <position position="347"/>
    </location>
</feature>
<dbReference type="PANTHER" id="PTHR14218:SF19">
    <property type="entry name" value="SERINE PROTEASE AORO, PUTATIVE (AFU_ORTHOLOGUE AFUA_6G10250)-RELATED"/>
    <property type="match status" value="1"/>
</dbReference>
<evidence type="ECO:0000313" key="12">
    <source>
        <dbReference type="EMBL" id="CAK7264281.1"/>
    </source>
</evidence>
<feature type="binding site" evidence="8">
    <location>
        <position position="670"/>
    </location>
    <ligand>
        <name>Ca(2+)</name>
        <dbReference type="ChEBI" id="CHEBI:29108"/>
    </ligand>
</feature>
<dbReference type="InterPro" id="IPR036852">
    <property type="entry name" value="Peptidase_S8/S53_dom_sf"/>
</dbReference>
<evidence type="ECO:0000256" key="3">
    <source>
        <dbReference type="ARBA" id="ARBA00022723"/>
    </source>
</evidence>
<dbReference type="SUPFAM" id="SSF52743">
    <property type="entry name" value="Subtilisin-like"/>
    <property type="match status" value="1"/>
</dbReference>
<evidence type="ECO:0000256" key="7">
    <source>
        <dbReference type="ARBA" id="ARBA00023145"/>
    </source>
</evidence>
<protein>
    <recommendedName>
        <fullName evidence="11">Peptidase S53 domain-containing protein</fullName>
    </recommendedName>
</protein>
<accession>A0ABP0D9I8</accession>
<evidence type="ECO:0000256" key="4">
    <source>
        <dbReference type="ARBA" id="ARBA00022801"/>
    </source>
</evidence>
<keyword evidence="7" id="KW-0865">Zymogen</keyword>
<dbReference type="InterPro" id="IPR050819">
    <property type="entry name" value="Tripeptidyl-peptidase_I"/>
</dbReference>
<comment type="cofactor">
    <cofactor evidence="8">
        <name>Ca(2+)</name>
        <dbReference type="ChEBI" id="CHEBI:29108"/>
    </cofactor>
    <text evidence="8">Binds 1 Ca(2+) ion per subunit.</text>
</comment>
<dbReference type="InterPro" id="IPR030400">
    <property type="entry name" value="Sedolisin_dom"/>
</dbReference>
<name>A0ABP0D9I8_9PEZI</name>
<dbReference type="PANTHER" id="PTHR14218">
    <property type="entry name" value="PROTEASE S8 TRIPEPTIDYL PEPTIDASE I CLN2"/>
    <property type="match status" value="1"/>
</dbReference>
<evidence type="ECO:0000259" key="11">
    <source>
        <dbReference type="PROSITE" id="PS51695"/>
    </source>
</evidence>
<dbReference type="InterPro" id="IPR015366">
    <property type="entry name" value="S53_propep"/>
</dbReference>
<feature type="region of interest" description="Disordered" evidence="9">
    <location>
        <begin position="223"/>
        <end position="247"/>
    </location>
</feature>
<feature type="binding site" evidence="8">
    <location>
        <position position="689"/>
    </location>
    <ligand>
        <name>Ca(2+)</name>
        <dbReference type="ChEBI" id="CHEBI:29108"/>
    </ligand>
</feature>
<dbReference type="PROSITE" id="PS51695">
    <property type="entry name" value="SEDOLISIN"/>
    <property type="match status" value="1"/>
</dbReference>
<comment type="caution">
    <text evidence="12">The sequence shown here is derived from an EMBL/GenBank/DDBJ whole genome shotgun (WGS) entry which is preliminary data.</text>
</comment>
<dbReference type="CDD" id="cd11377">
    <property type="entry name" value="Pro-peptidase_S53"/>
    <property type="match status" value="1"/>
</dbReference>
<evidence type="ECO:0000256" key="9">
    <source>
        <dbReference type="SAM" id="MobiDB-lite"/>
    </source>
</evidence>
<dbReference type="EMBL" id="CAWUON010000006">
    <property type="protein sequence ID" value="CAK7264281.1"/>
    <property type="molecule type" value="Genomic_DNA"/>
</dbReference>
<keyword evidence="6 8" id="KW-0106">Calcium</keyword>